<comment type="function">
    <text evidence="7">Sodium-phosphate symporter.</text>
</comment>
<organism evidence="9 10">
    <name type="scientific">Kipferlia bialata</name>
    <dbReference type="NCBI Taxonomy" id="797122"/>
    <lineage>
        <taxon>Eukaryota</taxon>
        <taxon>Metamonada</taxon>
        <taxon>Carpediemonas-like organisms</taxon>
        <taxon>Kipferlia</taxon>
    </lineage>
</organism>
<evidence type="ECO:0000256" key="2">
    <source>
        <dbReference type="ARBA" id="ARBA00022448"/>
    </source>
</evidence>
<dbReference type="GO" id="GO:0005315">
    <property type="term" value="F:phosphate transmembrane transporter activity"/>
    <property type="evidence" value="ECO:0007669"/>
    <property type="project" value="InterPro"/>
</dbReference>
<gene>
    <name evidence="9" type="ORF">KIPB_009500</name>
</gene>
<evidence type="ECO:0000256" key="5">
    <source>
        <dbReference type="ARBA" id="ARBA00022989"/>
    </source>
</evidence>
<evidence type="ECO:0000256" key="4">
    <source>
        <dbReference type="ARBA" id="ARBA00022692"/>
    </source>
</evidence>
<evidence type="ECO:0000256" key="3">
    <source>
        <dbReference type="ARBA" id="ARBA00022592"/>
    </source>
</evidence>
<feature type="non-terminal residue" evidence="9">
    <location>
        <position position="387"/>
    </location>
</feature>
<dbReference type="Proteomes" id="UP000265618">
    <property type="component" value="Unassembled WGS sequence"/>
</dbReference>
<comment type="similarity">
    <text evidence="7">Belongs to the inorganic phosphate transporter (PiT) (TC 2.A.20) family.</text>
</comment>
<keyword evidence="10" id="KW-1185">Reference proteome</keyword>
<dbReference type="PANTHER" id="PTHR11101:SF80">
    <property type="entry name" value="PHOSPHATE TRANSPORTER"/>
    <property type="match status" value="1"/>
</dbReference>
<dbReference type="EMBL" id="BDIP01003243">
    <property type="protein sequence ID" value="GIQ87456.1"/>
    <property type="molecule type" value="Genomic_DNA"/>
</dbReference>
<dbReference type="Pfam" id="PF01384">
    <property type="entry name" value="PHO4"/>
    <property type="match status" value="1"/>
</dbReference>
<name>A0A9K3D3R6_9EUKA</name>
<evidence type="ECO:0000256" key="7">
    <source>
        <dbReference type="RuleBase" id="RU363058"/>
    </source>
</evidence>
<evidence type="ECO:0000256" key="8">
    <source>
        <dbReference type="SAM" id="MobiDB-lite"/>
    </source>
</evidence>
<feature type="compositionally biased region" description="Basic and acidic residues" evidence="8">
    <location>
        <begin position="155"/>
        <end position="165"/>
    </location>
</feature>
<feature type="transmembrane region" description="Helical" evidence="7">
    <location>
        <begin position="361"/>
        <end position="383"/>
    </location>
</feature>
<dbReference type="OrthoDB" id="260807at2759"/>
<accession>A0A9K3D3R6</accession>
<evidence type="ECO:0000256" key="1">
    <source>
        <dbReference type="ARBA" id="ARBA00004141"/>
    </source>
</evidence>
<keyword evidence="2 7" id="KW-0813">Transport</keyword>
<proteinExistence type="inferred from homology"/>
<keyword evidence="3 7" id="KW-0592">Phosphate transport</keyword>
<feature type="transmembrane region" description="Helical" evidence="7">
    <location>
        <begin position="222"/>
        <end position="243"/>
    </location>
</feature>
<evidence type="ECO:0000313" key="10">
    <source>
        <dbReference type="Proteomes" id="UP000265618"/>
    </source>
</evidence>
<feature type="transmembrane region" description="Helical" evidence="7">
    <location>
        <begin position="25"/>
        <end position="44"/>
    </location>
</feature>
<dbReference type="InterPro" id="IPR001204">
    <property type="entry name" value="Phos_transporter"/>
</dbReference>
<reference evidence="9 10" key="1">
    <citation type="journal article" date="2018" name="PLoS ONE">
        <title>The draft genome of Kipferlia bialata reveals reductive genome evolution in fornicate parasites.</title>
        <authorList>
            <person name="Tanifuji G."/>
            <person name="Takabayashi S."/>
            <person name="Kume K."/>
            <person name="Takagi M."/>
            <person name="Nakayama T."/>
            <person name="Kamikawa R."/>
            <person name="Inagaki Y."/>
            <person name="Hashimoto T."/>
        </authorList>
    </citation>
    <scope>NUCLEOTIDE SEQUENCE [LARGE SCALE GENOMIC DNA]</scope>
    <source>
        <strain evidence="9">NY0173</strain>
    </source>
</reference>
<sequence>GFVAFLLHKVVVKSVFSSPTPQKRALNLFPVFFSLTSGLMLYFIGESILEDYHIDMWIQVLGVLTLCVIIWAVLHFTVRKQWYERYYMRSDEVRSLLIKEQDKVRDPTQEVTETEAEPEVIVSAHETADVADVDVAVETAKDAVVTEVPGETETEEPKKEREVPKKGYFPKHGVDGAEPEWFVRAQAVGPQSDRFKVRGPEVKLVSRYVDYRRSTMDGIDGAAKYFVALTVFTAVCICFGHGANDVANAGGPLAGIYSALQGTLSSEVDQPQWIVVLSGFGIVLGLATYGPRVMKTVGKSITELDPLVSFVCQFSTTLTVLVCSSLQMPISTTHILVGSVSGAGISANGPQSLSWKVLGRIAISWLVTLPVAGVTCVALFLILNQFV</sequence>
<evidence type="ECO:0000313" key="9">
    <source>
        <dbReference type="EMBL" id="GIQ87456.1"/>
    </source>
</evidence>
<comment type="caution">
    <text evidence="9">The sequence shown here is derived from an EMBL/GenBank/DDBJ whole genome shotgun (WGS) entry which is preliminary data.</text>
</comment>
<evidence type="ECO:0000256" key="6">
    <source>
        <dbReference type="ARBA" id="ARBA00023136"/>
    </source>
</evidence>
<feature type="region of interest" description="Disordered" evidence="8">
    <location>
        <begin position="146"/>
        <end position="170"/>
    </location>
</feature>
<feature type="transmembrane region" description="Helical" evidence="7">
    <location>
        <begin position="273"/>
        <end position="290"/>
    </location>
</feature>
<comment type="subcellular location">
    <subcellularLocation>
        <location evidence="1 7">Membrane</location>
        <topology evidence="1 7">Multi-pass membrane protein</topology>
    </subcellularLocation>
</comment>
<protein>
    <recommendedName>
        <fullName evidence="7">Phosphate transporter</fullName>
    </recommendedName>
</protein>
<dbReference type="PANTHER" id="PTHR11101">
    <property type="entry name" value="PHOSPHATE TRANSPORTER"/>
    <property type="match status" value="1"/>
</dbReference>
<feature type="transmembrane region" description="Helical" evidence="7">
    <location>
        <begin position="56"/>
        <end position="78"/>
    </location>
</feature>
<keyword evidence="5 7" id="KW-1133">Transmembrane helix</keyword>
<dbReference type="GO" id="GO:0035435">
    <property type="term" value="P:phosphate ion transmembrane transport"/>
    <property type="evidence" value="ECO:0007669"/>
    <property type="project" value="TreeGrafter"/>
</dbReference>
<keyword evidence="6 7" id="KW-0472">Membrane</keyword>
<keyword evidence="4 7" id="KW-0812">Transmembrane</keyword>
<dbReference type="AlphaFoldDB" id="A0A9K3D3R6"/>
<dbReference type="GO" id="GO:0016020">
    <property type="term" value="C:membrane"/>
    <property type="evidence" value="ECO:0007669"/>
    <property type="project" value="UniProtKB-SubCell"/>
</dbReference>